<sequence>MRILIFSMEFADPIFSGNGVLARTYATELVKQHHTVDVITSYPVSAWVDKAEVKTGWMSNDIASTDAATPPFRKKNDQQKPLYIALPVPEKKWRKLDWNGPHDYYAQGCLEYFQPSSQEKNAASTKDEVSKSSHLSVFECVFNKARSVFYREEEDEPCTKHDNKTIDSIFIVDWHGFVEFEKIKSQWTGTNSKDFGTNQQQQPKIIFLNFRVFANSILLPETKSEEFMFYKKMETAAMESSHATVCLAETDKKMLLSMVSSSCDATSHPVFILPPALQPNLISRCSATWKSLPMSLNNFDAVKKDVDDPRKGTFLLCSCVRLDPTKNALKFVEIVEELVKRNNNNQKSNNGHFSLVKSKKYPQACVIPFLCGAAANVEYANLVRNRLRQACSIANGDIDDNNKVNCIIREDFVTSDELVRYFQSSILNVHPCEYDAFGMTVSESAACGVLSITHGERRYDSKNYDASNTSVSTIFDKKNGGDKLHQPKECWDSNVGACGLFDYQKSEIILTDFRKPATEIANAMEPLLLSLLERAVECAQSNGQTSSLPDLDEWHQQARMTALSHTPETATVKLIQMVNNL</sequence>
<evidence type="ECO:0008006" key="2">
    <source>
        <dbReference type="Google" id="ProtNLM"/>
    </source>
</evidence>
<gene>
    <name evidence="1" type="ORF">DBRI00130_LOCUS4353</name>
</gene>
<reference evidence="1" key="1">
    <citation type="submission" date="2021-01" db="EMBL/GenBank/DDBJ databases">
        <authorList>
            <person name="Corre E."/>
            <person name="Pelletier E."/>
            <person name="Niang G."/>
            <person name="Scheremetjew M."/>
            <person name="Finn R."/>
            <person name="Kale V."/>
            <person name="Holt S."/>
            <person name="Cochrane G."/>
            <person name="Meng A."/>
            <person name="Brown T."/>
            <person name="Cohen L."/>
        </authorList>
    </citation>
    <scope>NUCLEOTIDE SEQUENCE</scope>
    <source>
        <strain evidence="1">GSO104</strain>
    </source>
</reference>
<proteinExistence type="predicted"/>
<accession>A0A7S4USD5</accession>
<name>A0A7S4USD5_9STRA</name>
<dbReference type="SUPFAM" id="SSF53756">
    <property type="entry name" value="UDP-Glycosyltransferase/glycogen phosphorylase"/>
    <property type="match status" value="1"/>
</dbReference>
<evidence type="ECO:0000313" key="1">
    <source>
        <dbReference type="EMBL" id="CAE4586826.1"/>
    </source>
</evidence>
<dbReference type="EMBL" id="HBNS01005348">
    <property type="protein sequence ID" value="CAE4586826.1"/>
    <property type="molecule type" value="Transcribed_RNA"/>
</dbReference>
<protein>
    <recommendedName>
        <fullName evidence="2">Glycosyl transferase family 1 domain-containing protein</fullName>
    </recommendedName>
</protein>
<dbReference type="Gene3D" id="3.40.50.2000">
    <property type="entry name" value="Glycogen Phosphorylase B"/>
    <property type="match status" value="1"/>
</dbReference>
<dbReference type="AlphaFoldDB" id="A0A7S4USD5"/>
<organism evidence="1">
    <name type="scientific">Ditylum brightwellii</name>
    <dbReference type="NCBI Taxonomy" id="49249"/>
    <lineage>
        <taxon>Eukaryota</taxon>
        <taxon>Sar</taxon>
        <taxon>Stramenopiles</taxon>
        <taxon>Ochrophyta</taxon>
        <taxon>Bacillariophyta</taxon>
        <taxon>Mediophyceae</taxon>
        <taxon>Lithodesmiophycidae</taxon>
        <taxon>Lithodesmiales</taxon>
        <taxon>Lithodesmiaceae</taxon>
        <taxon>Ditylum</taxon>
    </lineage>
</organism>